<dbReference type="EMBL" id="RHHS01000013">
    <property type="protein sequence ID" value="RNB59414.1"/>
    <property type="molecule type" value="Genomic_DNA"/>
</dbReference>
<dbReference type="InterPro" id="IPR003141">
    <property type="entry name" value="Pol/His_phosphatase_N"/>
</dbReference>
<keyword evidence="2" id="KW-0808">Transferase</keyword>
<keyword evidence="3" id="KW-0548">Nucleotidyltransferase</keyword>
<evidence type="ECO:0000256" key="3">
    <source>
        <dbReference type="ARBA" id="ARBA00022695"/>
    </source>
</evidence>
<dbReference type="SUPFAM" id="SSF160975">
    <property type="entry name" value="AF1531-like"/>
    <property type="match status" value="1"/>
</dbReference>
<organism evidence="8 9">
    <name type="scientific">Brevibacillus gelatini</name>
    <dbReference type="NCBI Taxonomy" id="1655277"/>
    <lineage>
        <taxon>Bacteria</taxon>
        <taxon>Bacillati</taxon>
        <taxon>Bacillota</taxon>
        <taxon>Bacilli</taxon>
        <taxon>Bacillales</taxon>
        <taxon>Paenibacillaceae</taxon>
        <taxon>Brevibacillus</taxon>
    </lineage>
</organism>
<name>A0A3M8B7J2_9BACL</name>
<dbReference type="PANTHER" id="PTHR32294">
    <property type="entry name" value="DNA POLYMERASE III SUBUNIT ALPHA"/>
    <property type="match status" value="1"/>
</dbReference>
<protein>
    <recommendedName>
        <fullName evidence="1">DNA-directed DNA polymerase</fullName>
        <ecNumber evidence="1">2.7.7.7</ecNumber>
    </recommendedName>
</protein>
<proteinExistence type="predicted"/>
<keyword evidence="9" id="KW-1185">Reference proteome</keyword>
<dbReference type="Pfam" id="PF02811">
    <property type="entry name" value="PHP"/>
    <property type="match status" value="1"/>
</dbReference>
<dbReference type="Pfam" id="PF07733">
    <property type="entry name" value="DNA_pol3_alpha"/>
    <property type="match status" value="1"/>
</dbReference>
<evidence type="ECO:0000256" key="1">
    <source>
        <dbReference type="ARBA" id="ARBA00012417"/>
    </source>
</evidence>
<dbReference type="NCBIfam" id="TIGR00594">
    <property type="entry name" value="polc"/>
    <property type="match status" value="1"/>
</dbReference>
<dbReference type="SMART" id="SM00481">
    <property type="entry name" value="POLIIIAc"/>
    <property type="match status" value="1"/>
</dbReference>
<keyword evidence="5" id="KW-0239">DNA-directed DNA polymerase</keyword>
<evidence type="ECO:0000259" key="7">
    <source>
        <dbReference type="SMART" id="SM00481"/>
    </source>
</evidence>
<gene>
    <name evidence="8" type="ORF">EDM57_04540</name>
</gene>
<dbReference type="InterPro" id="IPR041931">
    <property type="entry name" value="DNA_pol3_alpha_thumb_dom"/>
</dbReference>
<evidence type="ECO:0000256" key="5">
    <source>
        <dbReference type="ARBA" id="ARBA00022932"/>
    </source>
</evidence>
<dbReference type="InterPro" id="IPR004805">
    <property type="entry name" value="DnaE2/DnaE/PolC"/>
</dbReference>
<dbReference type="CDD" id="cd04485">
    <property type="entry name" value="DnaE_OBF"/>
    <property type="match status" value="1"/>
</dbReference>
<comment type="catalytic activity">
    <reaction evidence="6">
        <text>DNA(n) + a 2'-deoxyribonucleoside 5'-triphosphate = DNA(n+1) + diphosphate</text>
        <dbReference type="Rhea" id="RHEA:22508"/>
        <dbReference type="Rhea" id="RHEA-COMP:17339"/>
        <dbReference type="Rhea" id="RHEA-COMP:17340"/>
        <dbReference type="ChEBI" id="CHEBI:33019"/>
        <dbReference type="ChEBI" id="CHEBI:61560"/>
        <dbReference type="ChEBI" id="CHEBI:173112"/>
        <dbReference type="EC" id="2.7.7.7"/>
    </reaction>
</comment>
<dbReference type="GO" id="GO:0006260">
    <property type="term" value="P:DNA replication"/>
    <property type="evidence" value="ECO:0007669"/>
    <property type="project" value="UniProtKB-KW"/>
</dbReference>
<keyword evidence="4" id="KW-0235">DNA replication</keyword>
<evidence type="ECO:0000313" key="9">
    <source>
        <dbReference type="Proteomes" id="UP000268829"/>
    </source>
</evidence>
<evidence type="ECO:0000256" key="4">
    <source>
        <dbReference type="ARBA" id="ARBA00022705"/>
    </source>
</evidence>
<evidence type="ECO:0000256" key="6">
    <source>
        <dbReference type="ARBA" id="ARBA00049244"/>
    </source>
</evidence>
<dbReference type="PANTHER" id="PTHR32294:SF0">
    <property type="entry name" value="DNA POLYMERASE III SUBUNIT ALPHA"/>
    <property type="match status" value="1"/>
</dbReference>
<dbReference type="RefSeq" id="WP_122903581.1">
    <property type="nucleotide sequence ID" value="NZ_RHHS01000013.1"/>
</dbReference>
<dbReference type="Pfam" id="PF17657">
    <property type="entry name" value="DNA_pol3_finger"/>
    <property type="match status" value="1"/>
</dbReference>
<dbReference type="GO" id="GO:0003887">
    <property type="term" value="F:DNA-directed DNA polymerase activity"/>
    <property type="evidence" value="ECO:0007669"/>
    <property type="project" value="UniProtKB-KW"/>
</dbReference>
<dbReference type="Pfam" id="PF14579">
    <property type="entry name" value="HHH_6"/>
    <property type="match status" value="1"/>
</dbReference>
<dbReference type="EC" id="2.7.7.7" evidence="1"/>
<dbReference type="Gene3D" id="1.10.150.870">
    <property type="match status" value="1"/>
</dbReference>
<sequence length="1100" mass="126261">MGKFSSLHNHTYFSLLDAVMSPEELVQQAHDLGFNAVAITEHGNMFSYVRGYKKAKELGIKFIAGCEVYETTDMDYKEKDSDRYHLILLAKSEEGLKNLFRIVSEGNTRGFYGKPRVDLKTIAKYSKDIIAMSACLGGRISRLLYRSWCKCCGGDSCENFTPKWDEAKVWVNKYKEVFGDNFYIELQSHDTKDQAEANKRLLKLAQDTSTKYTITFDTHLRDGSELQKDIHRKFIQIGQDREVGETYEGCWQTDIETIHQVMDKQIGYDAVEIGIATTDEIAEQCNLEIKLHQNLMPHIKIPKGFQNEQEYLKHLVKEGWKKRGFDKLPPEKKRQYRNRLLNEFEVLDYLGYCSYFIMLKQLIDKIRERNIPLGYSRGSGANCLTLYTLGVTEVDSIRWNLDFARFANKGRKGSPADYDIDISKARRQEALEIAVELFGVENVAQVATFNSLSPKVCIRDLGKIFDEQGIYNIPYSIRDKIAKLIPDDPNKKMTIERALEASSELQRYVEEYPLLFEYTKFLQNLPKSVGCHAAAVIIAPTPITDYSPVMYNQNGNLMMQMDMYNAMEDLGLVKMDFLGLNTLDVVEDTLKLAGLTWDDINLSKLNLDDENVYKEIYQKGNTLGVFQMEAYVAQEMFKAMKADSIYDIFAVNAMNRPAVLSVGMDKDYIRNKLNQELIKYIHDDLKPILQGTYGVMLYQEQALKVFGLAGFAEDEQDNARRAIGKKKADVMAEQFGKFKSGLELRNWLQDQIEEMWKLIAAQAEYSFNLGHSTAYGLLSYVTAWLKYYHPVAFMTALLKSEIGDYEQTSKYINECHRMGIKVLAPDINKSDRYYSKVGNDILFGFESIKGVGESATIAILEERTKGEFTGLKDFIERCKVDSSTVIALIKSGAFGSNKDELLLEYAKMDMPTGTFKPSKTLPNKQKLLELGVIHSDEEFKDKEKCLTKYNSYKLKEFEDKLSERQCKHINEFKEKYMGSPEMYEYETLSIFINGNPFDDVKQHFRPFSYYEDNKKCVVVGTITSVKRKKQKNGKPYAYIELLTPSEGIIEGVIFNNQLVQYQDIIEKGSNVVILATKSGGQFRTEQMKILEQWKSERGLK</sequence>
<dbReference type="InterPro" id="IPR004013">
    <property type="entry name" value="PHP_dom"/>
</dbReference>
<dbReference type="Gene3D" id="1.10.10.1600">
    <property type="entry name" value="Bacterial DNA polymerase III alpha subunit, thumb domain"/>
    <property type="match status" value="1"/>
</dbReference>
<evidence type="ECO:0000313" key="8">
    <source>
        <dbReference type="EMBL" id="RNB59414.1"/>
    </source>
</evidence>
<dbReference type="OrthoDB" id="9803237at2"/>
<dbReference type="SUPFAM" id="SSF89550">
    <property type="entry name" value="PHP domain-like"/>
    <property type="match status" value="1"/>
</dbReference>
<dbReference type="AlphaFoldDB" id="A0A3M8B7J2"/>
<dbReference type="InterPro" id="IPR011708">
    <property type="entry name" value="DNA_pol3_alpha_NTPase_dom"/>
</dbReference>
<comment type="caution">
    <text evidence="8">The sequence shown here is derived from an EMBL/GenBank/DDBJ whole genome shotgun (WGS) entry which is preliminary data.</text>
</comment>
<feature type="domain" description="Polymerase/histidinol phosphatase N-terminal" evidence="7">
    <location>
        <begin position="7"/>
        <end position="72"/>
    </location>
</feature>
<dbReference type="InterPro" id="IPR029460">
    <property type="entry name" value="DNAPol_HHH"/>
</dbReference>
<evidence type="ECO:0000256" key="2">
    <source>
        <dbReference type="ARBA" id="ARBA00022679"/>
    </source>
</evidence>
<accession>A0A3M8B7J2</accession>
<dbReference type="Proteomes" id="UP000268829">
    <property type="component" value="Unassembled WGS sequence"/>
</dbReference>
<dbReference type="InterPro" id="IPR016195">
    <property type="entry name" value="Pol/histidinol_Pase-like"/>
</dbReference>
<reference evidence="8 9" key="1">
    <citation type="submission" date="2018-10" db="EMBL/GenBank/DDBJ databases">
        <title>Phylogenomics of Brevibacillus.</title>
        <authorList>
            <person name="Dunlap C."/>
        </authorList>
    </citation>
    <scope>NUCLEOTIDE SEQUENCE [LARGE SCALE GENOMIC DNA]</scope>
    <source>
        <strain evidence="8 9">DSM 100115</strain>
    </source>
</reference>
<dbReference type="Gene3D" id="3.20.20.140">
    <property type="entry name" value="Metal-dependent hydrolases"/>
    <property type="match status" value="1"/>
</dbReference>
<dbReference type="InterPro" id="IPR040982">
    <property type="entry name" value="DNA_pol3_finger"/>
</dbReference>
<dbReference type="GO" id="GO:0008408">
    <property type="term" value="F:3'-5' exonuclease activity"/>
    <property type="evidence" value="ECO:0007669"/>
    <property type="project" value="InterPro"/>
</dbReference>